<protein>
    <submittedName>
        <fullName evidence="1">Uncharacterized protein</fullName>
    </submittedName>
</protein>
<evidence type="ECO:0000313" key="1">
    <source>
        <dbReference type="EMBL" id="VEN59837.1"/>
    </source>
</evidence>
<name>A0A653DIZ4_CALMS</name>
<organism evidence="1 2">
    <name type="scientific">Callosobruchus maculatus</name>
    <name type="common">Southern cowpea weevil</name>
    <name type="synonym">Pulse bruchid</name>
    <dbReference type="NCBI Taxonomy" id="64391"/>
    <lineage>
        <taxon>Eukaryota</taxon>
        <taxon>Metazoa</taxon>
        <taxon>Ecdysozoa</taxon>
        <taxon>Arthropoda</taxon>
        <taxon>Hexapoda</taxon>
        <taxon>Insecta</taxon>
        <taxon>Pterygota</taxon>
        <taxon>Neoptera</taxon>
        <taxon>Endopterygota</taxon>
        <taxon>Coleoptera</taxon>
        <taxon>Polyphaga</taxon>
        <taxon>Cucujiformia</taxon>
        <taxon>Chrysomeloidea</taxon>
        <taxon>Chrysomelidae</taxon>
        <taxon>Bruchinae</taxon>
        <taxon>Bruchini</taxon>
        <taxon>Callosobruchus</taxon>
    </lineage>
</organism>
<keyword evidence="2" id="KW-1185">Reference proteome</keyword>
<dbReference type="Proteomes" id="UP000410492">
    <property type="component" value="Unassembled WGS sequence"/>
</dbReference>
<proteinExistence type="predicted"/>
<dbReference type="EMBL" id="CAACVG010012175">
    <property type="protein sequence ID" value="VEN59837.1"/>
    <property type="molecule type" value="Genomic_DNA"/>
</dbReference>
<gene>
    <name evidence="1" type="ORF">CALMAC_LOCUS17713</name>
</gene>
<accession>A0A653DIZ4</accession>
<dbReference type="AlphaFoldDB" id="A0A653DIZ4"/>
<evidence type="ECO:0000313" key="2">
    <source>
        <dbReference type="Proteomes" id="UP000410492"/>
    </source>
</evidence>
<reference evidence="1 2" key="1">
    <citation type="submission" date="2019-01" db="EMBL/GenBank/DDBJ databases">
        <authorList>
            <person name="Sayadi A."/>
        </authorList>
    </citation>
    <scope>NUCLEOTIDE SEQUENCE [LARGE SCALE GENOMIC DNA]</scope>
</reference>
<sequence>MHPYTTQTGKSATNYVSLQNCHCPERLSANLTL</sequence>